<protein>
    <submittedName>
        <fullName evidence="4">Helix-turn-helix domain-containing protein</fullName>
    </submittedName>
</protein>
<feature type="domain" description="HTH araC/xylS-type" evidence="3">
    <location>
        <begin position="222"/>
        <end position="320"/>
    </location>
</feature>
<gene>
    <name evidence="4" type="ORF">Q0590_24240</name>
</gene>
<accession>A0ABT8RBE9</accession>
<dbReference type="EMBL" id="JAUKPO010000018">
    <property type="protein sequence ID" value="MDO1449407.1"/>
    <property type="molecule type" value="Genomic_DNA"/>
</dbReference>
<evidence type="ECO:0000256" key="2">
    <source>
        <dbReference type="ARBA" id="ARBA00023163"/>
    </source>
</evidence>
<evidence type="ECO:0000313" key="5">
    <source>
        <dbReference type="Proteomes" id="UP001168528"/>
    </source>
</evidence>
<dbReference type="SMART" id="SM00342">
    <property type="entry name" value="HTH_ARAC"/>
    <property type="match status" value="1"/>
</dbReference>
<comment type="caution">
    <text evidence="4">The sequence shown here is derived from an EMBL/GenBank/DDBJ whole genome shotgun (WGS) entry which is preliminary data.</text>
</comment>
<evidence type="ECO:0000313" key="4">
    <source>
        <dbReference type="EMBL" id="MDO1449407.1"/>
    </source>
</evidence>
<dbReference type="SUPFAM" id="SSF52317">
    <property type="entry name" value="Class I glutamine amidotransferase-like"/>
    <property type="match status" value="1"/>
</dbReference>
<dbReference type="PANTHER" id="PTHR43130">
    <property type="entry name" value="ARAC-FAMILY TRANSCRIPTIONAL REGULATOR"/>
    <property type="match status" value="1"/>
</dbReference>
<evidence type="ECO:0000256" key="1">
    <source>
        <dbReference type="ARBA" id="ARBA00023015"/>
    </source>
</evidence>
<dbReference type="PROSITE" id="PS01124">
    <property type="entry name" value="HTH_ARAC_FAMILY_2"/>
    <property type="match status" value="1"/>
</dbReference>
<evidence type="ECO:0000259" key="3">
    <source>
        <dbReference type="PROSITE" id="PS01124"/>
    </source>
</evidence>
<keyword evidence="5" id="KW-1185">Reference proteome</keyword>
<name>A0ABT8RBE9_9BACT</name>
<keyword evidence="1" id="KW-0805">Transcription regulation</keyword>
<dbReference type="PANTHER" id="PTHR43130:SF3">
    <property type="entry name" value="HTH-TYPE TRANSCRIPTIONAL REGULATOR RV1931C"/>
    <property type="match status" value="1"/>
</dbReference>
<sequence>MKHLSILIPDGQANLMKIVGTREIFELANEIFEDQGYDPVFTIQFVGCAQQHAFVRGFVSLTPELHFKEVDRTDLIIIPAIEEEEVDAFLVRNQSLLAWLINQYRLGAQIASLCTGTFLLAATGLLDRKQCSTHWTAADEFQKRFPKVKLVTSKIITEEKGLYTSAGSFSSFNLLLYLIEKLYDRPTAVICAKDLELDIDRRSQSPYVVFAGQKDHEDEGIRQVQDYIEANTGERLTVESLAAHFAISKRNLERRFKKATHNTPVEYIQRVKMEAAKKQLETSRKTINEVMYEVGYMDVKAFRTIFRKITGLSPLEYRAKYNEEY</sequence>
<dbReference type="SUPFAM" id="SSF46689">
    <property type="entry name" value="Homeodomain-like"/>
    <property type="match status" value="2"/>
</dbReference>
<dbReference type="RefSeq" id="WP_302040206.1">
    <property type="nucleotide sequence ID" value="NZ_JAUKPO010000018.1"/>
</dbReference>
<dbReference type="InterPro" id="IPR002818">
    <property type="entry name" value="DJ-1/PfpI"/>
</dbReference>
<proteinExistence type="predicted"/>
<dbReference type="Pfam" id="PF12833">
    <property type="entry name" value="HTH_18"/>
    <property type="match status" value="1"/>
</dbReference>
<dbReference type="Pfam" id="PF01965">
    <property type="entry name" value="DJ-1_PfpI"/>
    <property type="match status" value="1"/>
</dbReference>
<dbReference type="InterPro" id="IPR009057">
    <property type="entry name" value="Homeodomain-like_sf"/>
</dbReference>
<keyword evidence="2" id="KW-0804">Transcription</keyword>
<dbReference type="InterPro" id="IPR018060">
    <property type="entry name" value="HTH_AraC"/>
</dbReference>
<dbReference type="Gene3D" id="3.40.50.880">
    <property type="match status" value="1"/>
</dbReference>
<reference evidence="4" key="1">
    <citation type="submission" date="2023-07" db="EMBL/GenBank/DDBJ databases">
        <title>The genome sequence of Rhodocytophaga aerolata KACC 12507.</title>
        <authorList>
            <person name="Zhang X."/>
        </authorList>
    </citation>
    <scope>NUCLEOTIDE SEQUENCE</scope>
    <source>
        <strain evidence="4">KACC 12507</strain>
    </source>
</reference>
<dbReference type="Proteomes" id="UP001168528">
    <property type="component" value="Unassembled WGS sequence"/>
</dbReference>
<dbReference type="InterPro" id="IPR029062">
    <property type="entry name" value="Class_I_gatase-like"/>
</dbReference>
<dbReference type="Gene3D" id="1.10.10.60">
    <property type="entry name" value="Homeodomain-like"/>
    <property type="match status" value="2"/>
</dbReference>
<dbReference type="InterPro" id="IPR052158">
    <property type="entry name" value="INH-QAR"/>
</dbReference>
<organism evidence="4 5">
    <name type="scientific">Rhodocytophaga aerolata</name>
    <dbReference type="NCBI Taxonomy" id="455078"/>
    <lineage>
        <taxon>Bacteria</taxon>
        <taxon>Pseudomonadati</taxon>
        <taxon>Bacteroidota</taxon>
        <taxon>Cytophagia</taxon>
        <taxon>Cytophagales</taxon>
        <taxon>Rhodocytophagaceae</taxon>
        <taxon>Rhodocytophaga</taxon>
    </lineage>
</organism>